<accession>A0A091NI51</accession>
<name>A0A091NI51_9PASS</name>
<dbReference type="AlphaFoldDB" id="A0A091NI51"/>
<evidence type="ECO:0000313" key="1">
    <source>
        <dbReference type="EMBL" id="KFP78607.1"/>
    </source>
</evidence>
<keyword evidence="2" id="KW-1185">Reference proteome</keyword>
<feature type="non-terminal residue" evidence="1">
    <location>
        <position position="1"/>
    </location>
</feature>
<dbReference type="Proteomes" id="UP000053537">
    <property type="component" value="Unassembled WGS sequence"/>
</dbReference>
<sequence length="52" mass="6323">NGLELRQGRVRGHIRKNIFPVRMLRHWNRELPREVVELPSLEVFKRHLDLVL</sequence>
<evidence type="ECO:0000313" key="2">
    <source>
        <dbReference type="Proteomes" id="UP000053537"/>
    </source>
</evidence>
<reference evidence="1 2" key="1">
    <citation type="submission" date="2014-04" db="EMBL/GenBank/DDBJ databases">
        <title>Genome evolution of avian class.</title>
        <authorList>
            <person name="Zhang G."/>
            <person name="Li C."/>
        </authorList>
    </citation>
    <scope>NUCLEOTIDE SEQUENCE [LARGE SCALE GENOMIC DNA]</scope>
    <source>
        <strain evidence="1">BGI_N310</strain>
    </source>
</reference>
<organism evidence="1 2">
    <name type="scientific">Acanthisitta chloris</name>
    <name type="common">rifleman</name>
    <dbReference type="NCBI Taxonomy" id="57068"/>
    <lineage>
        <taxon>Eukaryota</taxon>
        <taxon>Metazoa</taxon>
        <taxon>Chordata</taxon>
        <taxon>Craniata</taxon>
        <taxon>Vertebrata</taxon>
        <taxon>Euteleostomi</taxon>
        <taxon>Archelosauria</taxon>
        <taxon>Archosauria</taxon>
        <taxon>Dinosauria</taxon>
        <taxon>Saurischia</taxon>
        <taxon>Theropoda</taxon>
        <taxon>Coelurosauria</taxon>
        <taxon>Aves</taxon>
        <taxon>Neognathae</taxon>
        <taxon>Neoaves</taxon>
        <taxon>Telluraves</taxon>
        <taxon>Australaves</taxon>
        <taxon>Passeriformes</taxon>
        <taxon>Acanthisittidae</taxon>
        <taxon>Acanthisitta</taxon>
    </lineage>
</organism>
<protein>
    <submittedName>
        <fullName evidence="1">Uncharacterized protein</fullName>
    </submittedName>
</protein>
<proteinExistence type="predicted"/>
<feature type="non-terminal residue" evidence="1">
    <location>
        <position position="52"/>
    </location>
</feature>
<gene>
    <name evidence="1" type="ORF">N310_00877</name>
</gene>
<dbReference type="EMBL" id="KK833942">
    <property type="protein sequence ID" value="KFP78607.1"/>
    <property type="molecule type" value="Genomic_DNA"/>
</dbReference>